<dbReference type="HAMAP" id="MF_01464_B">
    <property type="entry name" value="SecF_B"/>
    <property type="match status" value="1"/>
</dbReference>
<sequence>MQILKNKTNIDFIGKRKPALFISTAINLIILVGIAVVGFNFGVDFAGGTVVEVQFNHSISASEVRQRVESTGQLHDASVQSIGAASENSFLVRLGGVTQLTEEGGAKASQALQALGQIDPKAIRVDLANGIINVRSKQPLDVKQIEKSVEDTGTGVEEVRDIGQAQSGDYDYQVVASGMADRIRGALMQGQGTDTPDFEMRRVEYVGPQVGKQLRNRGIQALLFSMVAILIYVAFRFDFKFGPGALLAMLHDVIMVAGFYLFSRAEFGLTAIAALLTIVGYSVNDTIVIYDRIREDMGKFKGKPLPEVINIAVNDTLVRTILTSGTTSLSLVGLLIFGVGEIRDFAWAMLVGIIVGTYSSVYIASPVTIWLDEREQARGKKAGVNQPTTA</sequence>
<comment type="function">
    <text evidence="9">Part of the Sec protein translocase complex. Interacts with the SecYEG preprotein conducting channel. SecDF uses the proton motive force (PMF) to complete protein translocation after the ATP-dependent function of SecA.</text>
</comment>
<dbReference type="GO" id="GO:0005886">
    <property type="term" value="C:plasma membrane"/>
    <property type="evidence" value="ECO:0007669"/>
    <property type="project" value="UniProtKB-SubCell"/>
</dbReference>
<evidence type="ECO:0000256" key="1">
    <source>
        <dbReference type="ARBA" id="ARBA00004651"/>
    </source>
</evidence>
<dbReference type="InterPro" id="IPR022645">
    <property type="entry name" value="SecD/SecF_bac"/>
</dbReference>
<dbReference type="Pfam" id="PF02355">
    <property type="entry name" value="SecD_SecF_C"/>
    <property type="match status" value="1"/>
</dbReference>
<reference evidence="12" key="1">
    <citation type="submission" date="2016-11" db="EMBL/GenBank/DDBJ databases">
        <authorList>
            <person name="Shukria A."/>
            <person name="Stevens D.C."/>
        </authorList>
    </citation>
    <scope>NUCLEOTIDE SEQUENCE [LARGE SCALE GENOMIC DNA]</scope>
    <source>
        <strain evidence="12">Cbfe23</strain>
    </source>
</reference>
<dbReference type="PANTHER" id="PTHR30081:SF8">
    <property type="entry name" value="PROTEIN TRANSLOCASE SUBUNIT SECF"/>
    <property type="match status" value="1"/>
</dbReference>
<gene>
    <name evidence="9" type="primary">secF</name>
    <name evidence="11" type="ORF">BON30_46675</name>
</gene>
<dbReference type="EMBL" id="MPIN01000027">
    <property type="protein sequence ID" value="OJH33808.1"/>
    <property type="molecule type" value="Genomic_DNA"/>
</dbReference>
<dbReference type="GO" id="GO:0043952">
    <property type="term" value="P:protein transport by the Sec complex"/>
    <property type="evidence" value="ECO:0007669"/>
    <property type="project" value="UniProtKB-UniRule"/>
</dbReference>
<name>A0A1L9AUX2_9BACT</name>
<keyword evidence="8 9" id="KW-0472">Membrane</keyword>
<keyword evidence="2 9" id="KW-0813">Transport</keyword>
<dbReference type="NCBIfam" id="TIGR00966">
    <property type="entry name" value="transloc_SecF"/>
    <property type="match status" value="1"/>
</dbReference>
<keyword evidence="7 9" id="KW-0811">Translocation</keyword>
<dbReference type="STRING" id="83449.BON30_46675"/>
<dbReference type="NCBIfam" id="TIGR00916">
    <property type="entry name" value="2A0604s01"/>
    <property type="match status" value="1"/>
</dbReference>
<evidence type="ECO:0000256" key="9">
    <source>
        <dbReference type="HAMAP-Rule" id="MF_01464"/>
    </source>
</evidence>
<dbReference type="InterPro" id="IPR022813">
    <property type="entry name" value="SecD/SecF_arch_bac"/>
</dbReference>
<feature type="transmembrane region" description="Helical" evidence="9">
    <location>
        <begin position="218"/>
        <end position="237"/>
    </location>
</feature>
<dbReference type="AlphaFoldDB" id="A0A1L9AUX2"/>
<evidence type="ECO:0000259" key="10">
    <source>
        <dbReference type="Pfam" id="PF02355"/>
    </source>
</evidence>
<feature type="transmembrane region" description="Helical" evidence="9">
    <location>
        <begin position="268"/>
        <end position="290"/>
    </location>
</feature>
<dbReference type="RefSeq" id="WP_071905136.1">
    <property type="nucleotide sequence ID" value="NZ_MPIN01000027.1"/>
</dbReference>
<keyword evidence="3 9" id="KW-1003">Cell membrane</keyword>
<keyword evidence="12" id="KW-1185">Reference proteome</keyword>
<dbReference type="PRINTS" id="PR01755">
    <property type="entry name" value="SECFTRNLCASE"/>
</dbReference>
<feature type="domain" description="Protein export membrane protein SecD/SecF C-terminal" evidence="10">
    <location>
        <begin position="193"/>
        <end position="373"/>
    </location>
</feature>
<comment type="similarity">
    <text evidence="9">Belongs to the SecD/SecF family. SecF subfamily.</text>
</comment>
<dbReference type="GO" id="GO:0006605">
    <property type="term" value="P:protein targeting"/>
    <property type="evidence" value="ECO:0007669"/>
    <property type="project" value="UniProtKB-UniRule"/>
</dbReference>
<dbReference type="InterPro" id="IPR022646">
    <property type="entry name" value="SecD/SecF_CS"/>
</dbReference>
<evidence type="ECO:0000256" key="8">
    <source>
        <dbReference type="ARBA" id="ARBA00023136"/>
    </source>
</evidence>
<keyword evidence="4 9" id="KW-0812">Transmembrane</keyword>
<dbReference type="PANTHER" id="PTHR30081">
    <property type="entry name" value="PROTEIN-EXPORT MEMBRANE PROTEIN SEC"/>
    <property type="match status" value="1"/>
</dbReference>
<evidence type="ECO:0000256" key="2">
    <source>
        <dbReference type="ARBA" id="ARBA00022448"/>
    </source>
</evidence>
<evidence type="ECO:0000256" key="4">
    <source>
        <dbReference type="ARBA" id="ARBA00022692"/>
    </source>
</evidence>
<comment type="subcellular location">
    <subcellularLocation>
        <location evidence="1 9">Cell membrane</location>
        <topology evidence="1 9">Multi-pass membrane protein</topology>
    </subcellularLocation>
</comment>
<evidence type="ECO:0000313" key="11">
    <source>
        <dbReference type="EMBL" id="OJH33808.1"/>
    </source>
</evidence>
<evidence type="ECO:0000256" key="6">
    <source>
        <dbReference type="ARBA" id="ARBA00022989"/>
    </source>
</evidence>
<dbReference type="Proteomes" id="UP000182229">
    <property type="component" value="Unassembled WGS sequence"/>
</dbReference>
<keyword evidence="5 9" id="KW-0653">Protein transport</keyword>
<dbReference type="OrthoDB" id="9774769at2"/>
<evidence type="ECO:0000313" key="12">
    <source>
        <dbReference type="Proteomes" id="UP000182229"/>
    </source>
</evidence>
<dbReference type="Gene3D" id="1.20.1640.10">
    <property type="entry name" value="Multidrug efflux transporter AcrB transmembrane domain"/>
    <property type="match status" value="1"/>
</dbReference>
<reference evidence="11 12" key="2">
    <citation type="submission" date="2016-12" db="EMBL/GenBank/DDBJ databases">
        <title>Draft Genome Sequence of Cystobacter ferrugineus Strain Cbfe23.</title>
        <authorList>
            <person name="Akbar S."/>
            <person name="Dowd S.E."/>
            <person name="Stevens D.C."/>
        </authorList>
    </citation>
    <scope>NUCLEOTIDE SEQUENCE [LARGE SCALE GENOMIC DNA]</scope>
    <source>
        <strain evidence="11 12">Cbfe23</strain>
    </source>
</reference>
<dbReference type="GO" id="GO:0015450">
    <property type="term" value="F:protein-transporting ATPase activity"/>
    <property type="evidence" value="ECO:0007669"/>
    <property type="project" value="InterPro"/>
</dbReference>
<keyword evidence="6 9" id="KW-1133">Transmembrane helix</keyword>
<dbReference type="InterPro" id="IPR055344">
    <property type="entry name" value="SecD_SecF_C_bact"/>
</dbReference>
<accession>A0A1L9AUX2</accession>
<evidence type="ECO:0000256" key="5">
    <source>
        <dbReference type="ARBA" id="ARBA00022927"/>
    </source>
</evidence>
<dbReference type="SUPFAM" id="SSF82866">
    <property type="entry name" value="Multidrug efflux transporter AcrB transmembrane domain"/>
    <property type="match status" value="1"/>
</dbReference>
<comment type="subunit">
    <text evidence="9">Forms a complex with SecD. Part of the essential Sec protein translocation apparatus which comprises SecA, SecYEG and auxiliary proteins SecDF. Other proteins may also be involved.</text>
</comment>
<dbReference type="GO" id="GO:0065002">
    <property type="term" value="P:intracellular protein transmembrane transport"/>
    <property type="evidence" value="ECO:0007669"/>
    <property type="project" value="UniProtKB-UniRule"/>
</dbReference>
<dbReference type="InterPro" id="IPR005665">
    <property type="entry name" value="SecF_bac"/>
</dbReference>
<dbReference type="InterPro" id="IPR048634">
    <property type="entry name" value="SecD_SecF_C"/>
</dbReference>
<comment type="caution">
    <text evidence="11">The sequence shown here is derived from an EMBL/GenBank/DDBJ whole genome shotgun (WGS) entry which is preliminary data.</text>
</comment>
<evidence type="ECO:0000256" key="3">
    <source>
        <dbReference type="ARBA" id="ARBA00022475"/>
    </source>
</evidence>
<proteinExistence type="inferred from homology"/>
<evidence type="ECO:0000256" key="7">
    <source>
        <dbReference type="ARBA" id="ARBA00023010"/>
    </source>
</evidence>
<dbReference type="Pfam" id="PF07549">
    <property type="entry name" value="Sec_GG"/>
    <property type="match status" value="1"/>
</dbReference>
<feature type="transmembrane region" description="Helical" evidence="9">
    <location>
        <begin position="317"/>
        <end position="339"/>
    </location>
</feature>
<feature type="transmembrane region" description="Helical" evidence="9">
    <location>
        <begin position="20"/>
        <end position="43"/>
    </location>
</feature>
<feature type="transmembrane region" description="Helical" evidence="9">
    <location>
        <begin position="244"/>
        <end position="262"/>
    </location>
</feature>
<organism evidence="11 12">
    <name type="scientific">Cystobacter ferrugineus</name>
    <dbReference type="NCBI Taxonomy" id="83449"/>
    <lineage>
        <taxon>Bacteria</taxon>
        <taxon>Pseudomonadati</taxon>
        <taxon>Myxococcota</taxon>
        <taxon>Myxococcia</taxon>
        <taxon>Myxococcales</taxon>
        <taxon>Cystobacterineae</taxon>
        <taxon>Archangiaceae</taxon>
        <taxon>Cystobacter</taxon>
    </lineage>
</organism>
<feature type="transmembrane region" description="Helical" evidence="9">
    <location>
        <begin position="345"/>
        <end position="371"/>
    </location>
</feature>
<protein>
    <recommendedName>
        <fullName evidence="9">Protein-export membrane protein SecF</fullName>
    </recommendedName>
</protein>